<dbReference type="EC" id="2.8.2.-" evidence="1"/>
<dbReference type="InterPro" id="IPR027417">
    <property type="entry name" value="P-loop_NTPase"/>
</dbReference>
<protein>
    <submittedName>
        <fullName evidence="1">Sulfotransferase family protein</fullName>
        <ecNumber evidence="1">2.8.2.-</ecNumber>
    </submittedName>
</protein>
<dbReference type="Gene3D" id="3.40.50.300">
    <property type="entry name" value="P-loop containing nucleotide triphosphate hydrolases"/>
    <property type="match status" value="1"/>
</dbReference>
<sequence length="456" mass="50724">MRVLPAKAGAVVAGATALPLTAPGHGRLAELRELRGPAVTDFTRQVRCLIVIVSSSRGGSSMLTEMLRSSDGLVHLRAEFNPFLRIAGLDFPASGTGSDALGPEHVQWLDPTVRQVLDRELALDAGMPAARIADTTEFELDAAWRFFIQWPHLDLGLAEWTAVARAVLGRLRERHGWAPDELPDVGGFQAELIDELRARSFPVNPRFYDLPERLFPHAACPDGPPGPFVIEEPPFVLPRPWRRATAADLAANPLVVKAPSNAYRMDFLRALFPNARLRVLHLTRNPAASVNGLYDGWQHPGFHAHRLADPLRIKDYASHSEEERHWWKFDLPPGWEALADRPLTDVCAFQWRSCHEAILSDVANGSADYLRVRFEDVIRGADSRVQTVRRIADWLGVPFDGGFSRTVRDGIGPVVATAPPSPHRWRRRARLIHSSLDQRVLATAEELGYGSEADWI</sequence>
<proteinExistence type="predicted"/>
<keyword evidence="2" id="KW-1185">Reference proteome</keyword>
<dbReference type="Pfam" id="PF13469">
    <property type="entry name" value="Sulfotransfer_3"/>
    <property type="match status" value="1"/>
</dbReference>
<evidence type="ECO:0000313" key="1">
    <source>
        <dbReference type="EMBL" id="MFI7261522.1"/>
    </source>
</evidence>
<comment type="caution">
    <text evidence="1">The sequence shown here is derived from an EMBL/GenBank/DDBJ whole genome shotgun (WGS) entry which is preliminary data.</text>
</comment>
<name>A0ABW7ZGZ9_9ACTN</name>
<dbReference type="SUPFAM" id="SSF52540">
    <property type="entry name" value="P-loop containing nucleoside triphosphate hydrolases"/>
    <property type="match status" value="1"/>
</dbReference>
<gene>
    <name evidence="1" type="ORF">ACIBP4_04320</name>
</gene>
<organism evidence="1 2">
    <name type="scientific">Micromonospora maritima</name>
    <dbReference type="NCBI Taxonomy" id="986711"/>
    <lineage>
        <taxon>Bacteria</taxon>
        <taxon>Bacillati</taxon>
        <taxon>Actinomycetota</taxon>
        <taxon>Actinomycetes</taxon>
        <taxon>Micromonosporales</taxon>
        <taxon>Micromonosporaceae</taxon>
        <taxon>Micromonospora</taxon>
    </lineage>
</organism>
<keyword evidence="1" id="KW-0808">Transferase</keyword>
<dbReference type="RefSeq" id="WP_396768515.1">
    <property type="nucleotide sequence ID" value="NZ_JBITLA010000002.1"/>
</dbReference>
<dbReference type="EMBL" id="JBITLE010000001">
    <property type="protein sequence ID" value="MFI7261522.1"/>
    <property type="molecule type" value="Genomic_DNA"/>
</dbReference>
<reference evidence="1 2" key="1">
    <citation type="submission" date="2024-10" db="EMBL/GenBank/DDBJ databases">
        <title>The Natural Products Discovery Center: Release of the First 8490 Sequenced Strains for Exploring Actinobacteria Biosynthetic Diversity.</title>
        <authorList>
            <person name="Kalkreuter E."/>
            <person name="Kautsar S.A."/>
            <person name="Yang D."/>
            <person name="Bader C.D."/>
            <person name="Teijaro C.N."/>
            <person name="Fluegel L."/>
            <person name="Davis C.M."/>
            <person name="Simpson J.R."/>
            <person name="Lauterbach L."/>
            <person name="Steele A.D."/>
            <person name="Gui C."/>
            <person name="Meng S."/>
            <person name="Li G."/>
            <person name="Viehrig K."/>
            <person name="Ye F."/>
            <person name="Su P."/>
            <person name="Kiefer A.F."/>
            <person name="Nichols A."/>
            <person name="Cepeda A.J."/>
            <person name="Yan W."/>
            <person name="Fan B."/>
            <person name="Jiang Y."/>
            <person name="Adhikari A."/>
            <person name="Zheng C.-J."/>
            <person name="Schuster L."/>
            <person name="Cowan T.M."/>
            <person name="Smanski M.J."/>
            <person name="Chevrette M.G."/>
            <person name="De Carvalho L.P.S."/>
            <person name="Shen B."/>
        </authorList>
    </citation>
    <scope>NUCLEOTIDE SEQUENCE [LARGE SCALE GENOMIC DNA]</scope>
    <source>
        <strain evidence="1 2">NPDC049845</strain>
    </source>
</reference>
<dbReference type="Proteomes" id="UP001612812">
    <property type="component" value="Unassembled WGS sequence"/>
</dbReference>
<dbReference type="GO" id="GO:0016740">
    <property type="term" value="F:transferase activity"/>
    <property type="evidence" value="ECO:0007669"/>
    <property type="project" value="UniProtKB-KW"/>
</dbReference>
<evidence type="ECO:0000313" key="2">
    <source>
        <dbReference type="Proteomes" id="UP001612812"/>
    </source>
</evidence>
<accession>A0ABW7ZGZ9</accession>